<evidence type="ECO:0000256" key="1">
    <source>
        <dbReference type="SAM" id="MobiDB-lite"/>
    </source>
</evidence>
<accession>A0A5J4VYE2</accession>
<feature type="region of interest" description="Disordered" evidence="1">
    <location>
        <begin position="335"/>
        <end position="360"/>
    </location>
</feature>
<reference evidence="3 4" key="1">
    <citation type="submission" date="2019-03" db="EMBL/GenBank/DDBJ databases">
        <title>Single cell metagenomics reveals metabolic interactions within the superorganism composed of flagellate Streblomastix strix and complex community of Bacteroidetes bacteria on its surface.</title>
        <authorList>
            <person name="Treitli S.C."/>
            <person name="Kolisko M."/>
            <person name="Husnik F."/>
            <person name="Keeling P."/>
            <person name="Hampl V."/>
        </authorList>
    </citation>
    <scope>NUCLEOTIDE SEQUENCE [LARGE SCALE GENOMIC DNA]</scope>
    <source>
        <strain evidence="3">ST1C</strain>
    </source>
</reference>
<feature type="compositionally biased region" description="Basic residues" evidence="1">
    <location>
        <begin position="335"/>
        <end position="347"/>
    </location>
</feature>
<gene>
    <name evidence="3" type="ORF">EZS28_016817</name>
</gene>
<organism evidence="3 4">
    <name type="scientific">Streblomastix strix</name>
    <dbReference type="NCBI Taxonomy" id="222440"/>
    <lineage>
        <taxon>Eukaryota</taxon>
        <taxon>Metamonada</taxon>
        <taxon>Preaxostyla</taxon>
        <taxon>Oxymonadida</taxon>
        <taxon>Streblomastigidae</taxon>
        <taxon>Streblomastix</taxon>
    </lineage>
</organism>
<evidence type="ECO:0000256" key="2">
    <source>
        <dbReference type="SAM" id="SignalP"/>
    </source>
</evidence>
<dbReference type="Proteomes" id="UP000324800">
    <property type="component" value="Unassembled WGS sequence"/>
</dbReference>
<dbReference type="EMBL" id="SNRW01004289">
    <property type="protein sequence ID" value="KAA6387657.1"/>
    <property type="molecule type" value="Genomic_DNA"/>
</dbReference>
<protein>
    <submittedName>
        <fullName evidence="3">Uncharacterized protein</fullName>
    </submittedName>
</protein>
<proteinExistence type="predicted"/>
<dbReference type="AlphaFoldDB" id="A0A5J4VYE2"/>
<feature type="chain" id="PRO_5023916773" evidence="2">
    <location>
        <begin position="17"/>
        <end position="390"/>
    </location>
</feature>
<name>A0A5J4VYE2_9EUKA</name>
<feature type="signal peptide" evidence="2">
    <location>
        <begin position="1"/>
        <end position="16"/>
    </location>
</feature>
<evidence type="ECO:0000313" key="4">
    <source>
        <dbReference type="Proteomes" id="UP000324800"/>
    </source>
</evidence>
<evidence type="ECO:0000313" key="3">
    <source>
        <dbReference type="EMBL" id="KAA6387657.1"/>
    </source>
</evidence>
<keyword evidence="2" id="KW-0732">Signal</keyword>
<sequence length="390" mass="43506">MLFIIAALILISFSSEEENSKIYYPDFQFNRYNQLIIYTKNPHDLSELSEKQSQISKFKIRDKTTSNLTENYIQPGLDTSDIPNSATAQPLNQDEIACSNVGRSHKNGLYGLIGFTITALLQLQIKPSIAYLISTGPNEIIYTNYGLSVALTHYNIDYQKDCISENTSDYIQFSLRRNGVTESSCISNSAIPDSSKKCADRSKMSKVLKLYRLGQFRELAFSGVKDLLLRFGAVQIGELIIVGWKLSSDGKQKWIAADRDEDNYSYKGVEIEIDEDVANSGQLLAARATSATKDAIATAPVAAPDSQTASPTHADANAARAAWIHMKERRGSFVRQKKWRRNSKRSKTAGSKAMSSKTMSCKTVSSKTTSCKAVRNRTMQHRLMRKCQIS</sequence>
<comment type="caution">
    <text evidence="3">The sequence shown here is derived from an EMBL/GenBank/DDBJ whole genome shotgun (WGS) entry which is preliminary data.</text>
</comment>